<dbReference type="Proteomes" id="UP001150830">
    <property type="component" value="Unassembled WGS sequence"/>
</dbReference>
<dbReference type="EC" id="3.4.24.-" evidence="11"/>
<dbReference type="InterPro" id="IPR008915">
    <property type="entry name" value="Peptidase_M50"/>
</dbReference>
<protein>
    <recommendedName>
        <fullName evidence="11">Zinc metalloprotease</fullName>
        <ecNumber evidence="11">3.4.24.-</ecNumber>
    </recommendedName>
</protein>
<keyword evidence="5 11" id="KW-0812">Transmembrane</keyword>
<dbReference type="GO" id="GO:0004222">
    <property type="term" value="F:metalloendopeptidase activity"/>
    <property type="evidence" value="ECO:0007669"/>
    <property type="project" value="InterPro"/>
</dbReference>
<dbReference type="AlphaFoldDB" id="A0A9X3EC23"/>
<feature type="domain" description="PDZ" evidence="12">
    <location>
        <begin position="208"/>
        <end position="252"/>
    </location>
</feature>
<feature type="domain" description="PDZ" evidence="12">
    <location>
        <begin position="126"/>
        <end position="152"/>
    </location>
</feature>
<dbReference type="InterPro" id="IPR004387">
    <property type="entry name" value="Pept_M50_Zn"/>
</dbReference>
<keyword evidence="14" id="KW-1185">Reference proteome</keyword>
<evidence type="ECO:0000256" key="10">
    <source>
        <dbReference type="ARBA" id="ARBA00023136"/>
    </source>
</evidence>
<evidence type="ECO:0000256" key="5">
    <source>
        <dbReference type="ARBA" id="ARBA00022692"/>
    </source>
</evidence>
<keyword evidence="8 11" id="KW-1133">Transmembrane helix</keyword>
<evidence type="ECO:0000256" key="8">
    <source>
        <dbReference type="ARBA" id="ARBA00022989"/>
    </source>
</evidence>
<comment type="cofactor">
    <cofactor evidence="1 11">
        <name>Zn(2+)</name>
        <dbReference type="ChEBI" id="CHEBI:29105"/>
    </cofactor>
</comment>
<dbReference type="InterPro" id="IPR001478">
    <property type="entry name" value="PDZ"/>
</dbReference>
<keyword evidence="6 11" id="KW-0378">Hydrolase</keyword>
<evidence type="ECO:0000256" key="6">
    <source>
        <dbReference type="ARBA" id="ARBA00022801"/>
    </source>
</evidence>
<dbReference type="Pfam" id="PF17820">
    <property type="entry name" value="PDZ_6"/>
    <property type="match status" value="2"/>
</dbReference>
<dbReference type="InterPro" id="IPR036034">
    <property type="entry name" value="PDZ_sf"/>
</dbReference>
<evidence type="ECO:0000313" key="13">
    <source>
        <dbReference type="EMBL" id="MCY0964099.1"/>
    </source>
</evidence>
<keyword evidence="11" id="KW-0479">Metal-binding</keyword>
<dbReference type="PANTHER" id="PTHR42837:SF2">
    <property type="entry name" value="MEMBRANE METALLOPROTEASE ARASP2, CHLOROPLASTIC-RELATED"/>
    <property type="match status" value="1"/>
</dbReference>
<dbReference type="GO" id="GO:0046872">
    <property type="term" value="F:metal ion binding"/>
    <property type="evidence" value="ECO:0007669"/>
    <property type="project" value="UniProtKB-KW"/>
</dbReference>
<dbReference type="NCBIfam" id="TIGR00054">
    <property type="entry name" value="RIP metalloprotease RseP"/>
    <property type="match status" value="1"/>
</dbReference>
<dbReference type="GO" id="GO:0006508">
    <property type="term" value="P:proteolysis"/>
    <property type="evidence" value="ECO:0007669"/>
    <property type="project" value="UniProtKB-KW"/>
</dbReference>
<feature type="transmembrane region" description="Helical" evidence="11">
    <location>
        <begin position="420"/>
        <end position="441"/>
    </location>
</feature>
<evidence type="ECO:0000256" key="3">
    <source>
        <dbReference type="ARBA" id="ARBA00007931"/>
    </source>
</evidence>
<gene>
    <name evidence="13" type="primary">rseP</name>
    <name evidence="13" type="ORF">OUO13_02785</name>
</gene>
<feature type="transmembrane region" description="Helical" evidence="11">
    <location>
        <begin position="6"/>
        <end position="25"/>
    </location>
</feature>
<dbReference type="EMBL" id="JAPNOA010000012">
    <property type="protein sequence ID" value="MCY0964099.1"/>
    <property type="molecule type" value="Genomic_DNA"/>
</dbReference>
<dbReference type="InterPro" id="IPR041489">
    <property type="entry name" value="PDZ_6"/>
</dbReference>
<dbReference type="Gene3D" id="2.30.42.10">
    <property type="match status" value="2"/>
</dbReference>
<dbReference type="PROSITE" id="PS50106">
    <property type="entry name" value="PDZ"/>
    <property type="match status" value="2"/>
</dbReference>
<dbReference type="PANTHER" id="PTHR42837">
    <property type="entry name" value="REGULATOR OF SIGMA-E PROTEASE RSEP"/>
    <property type="match status" value="1"/>
</dbReference>
<dbReference type="RefSeq" id="WP_283172318.1">
    <property type="nucleotide sequence ID" value="NZ_JAPNOA010000012.1"/>
</dbReference>
<keyword evidence="10 11" id="KW-0472">Membrane</keyword>
<evidence type="ECO:0000259" key="12">
    <source>
        <dbReference type="PROSITE" id="PS50106"/>
    </source>
</evidence>
<dbReference type="GO" id="GO:0016020">
    <property type="term" value="C:membrane"/>
    <property type="evidence" value="ECO:0007669"/>
    <property type="project" value="UniProtKB-SubCell"/>
</dbReference>
<evidence type="ECO:0000256" key="11">
    <source>
        <dbReference type="RuleBase" id="RU362031"/>
    </source>
</evidence>
<sequence>MQTLLWFIVAISILVVIHEYGHFWVARKCGVRVIRFSLGFGKPIWGFKDRYGTEFSVAPLPLGGYVKMLDEREAPVPPELYHESFNARTPWQKIAIAAAGPLANFLFAILAYWALFVAGTTGVVAMVGEVKPNTPASYAGVQVGDRIVEVNGHNASTWEDVSWYLLSFIGETTRIPVVVESADSQRKELELPVEHWMGDTDQPDPLGGLGIDPRRLTVPAVIAEVLPDGAAASSGLKVGDKIVAVDGVDVNDWYQWVELVRNAPERTLEVSYDRAGAAGTTALTPAARQNDKGETTGFAGVVVQSPVIPADWLVESSLDPLSAIAKAAKRTWELTVFTLESLVKMVTGDVSVKNLSGPITIAKVAGASASGGLESFIQFLALLSVSLGVLNLLPVPMLDGGHIVFSLIESATGKPLSERIQYVAMQVGMGLLLSLMAVAFYNDISRL</sequence>
<comment type="caution">
    <text evidence="13">The sequence shown here is derived from an EMBL/GenBank/DDBJ whole genome shotgun (WGS) entry which is preliminary data.</text>
</comment>
<reference evidence="13" key="1">
    <citation type="submission" date="2022-11" db="EMBL/GenBank/DDBJ databases">
        <title>Parathalassolutuus dongxingensis gen. nov., sp. nov., a novel member of family Oceanospirillaceae isolated from a coastal shrimp pond in Guangxi, China.</title>
        <authorList>
            <person name="Chen H."/>
        </authorList>
    </citation>
    <scope>NUCLEOTIDE SEQUENCE</scope>
    <source>
        <strain evidence="13">G-43</strain>
    </source>
</reference>
<proteinExistence type="inferred from homology"/>
<name>A0A9X3EC23_9GAMM</name>
<evidence type="ECO:0000256" key="4">
    <source>
        <dbReference type="ARBA" id="ARBA00022670"/>
    </source>
</evidence>
<keyword evidence="9 11" id="KW-0482">Metalloprotease</keyword>
<accession>A0A9X3EC23</accession>
<keyword evidence="7 11" id="KW-0862">Zinc</keyword>
<evidence type="ECO:0000256" key="1">
    <source>
        <dbReference type="ARBA" id="ARBA00001947"/>
    </source>
</evidence>
<evidence type="ECO:0000313" key="14">
    <source>
        <dbReference type="Proteomes" id="UP001150830"/>
    </source>
</evidence>
<dbReference type="SMART" id="SM00228">
    <property type="entry name" value="PDZ"/>
    <property type="match status" value="2"/>
</dbReference>
<evidence type="ECO:0000256" key="2">
    <source>
        <dbReference type="ARBA" id="ARBA00004141"/>
    </source>
</evidence>
<evidence type="ECO:0000256" key="9">
    <source>
        <dbReference type="ARBA" id="ARBA00023049"/>
    </source>
</evidence>
<organism evidence="13 14">
    <name type="scientific">Parathalassolituus penaei</name>
    <dbReference type="NCBI Taxonomy" id="2997323"/>
    <lineage>
        <taxon>Bacteria</taxon>
        <taxon>Pseudomonadati</taxon>
        <taxon>Pseudomonadota</taxon>
        <taxon>Gammaproteobacteria</taxon>
        <taxon>Oceanospirillales</taxon>
        <taxon>Oceanospirillaceae</taxon>
        <taxon>Parathalassolituus</taxon>
    </lineage>
</organism>
<dbReference type="CDD" id="cd06163">
    <property type="entry name" value="S2P-M50_PDZ_RseP-like"/>
    <property type="match status" value="2"/>
</dbReference>
<dbReference type="Pfam" id="PF02163">
    <property type="entry name" value="Peptidase_M50"/>
    <property type="match status" value="1"/>
</dbReference>
<comment type="subcellular location">
    <subcellularLocation>
        <location evidence="2">Membrane</location>
        <topology evidence="2">Multi-pass membrane protein</topology>
    </subcellularLocation>
</comment>
<comment type="similarity">
    <text evidence="3 11">Belongs to the peptidase M50B family.</text>
</comment>
<dbReference type="SUPFAM" id="SSF50156">
    <property type="entry name" value="PDZ domain-like"/>
    <property type="match status" value="2"/>
</dbReference>
<evidence type="ECO:0000256" key="7">
    <source>
        <dbReference type="ARBA" id="ARBA00022833"/>
    </source>
</evidence>
<feature type="transmembrane region" description="Helical" evidence="11">
    <location>
        <begin position="94"/>
        <end position="115"/>
    </location>
</feature>
<keyword evidence="4" id="KW-0645">Protease</keyword>